<feature type="non-terminal residue" evidence="7">
    <location>
        <position position="1"/>
    </location>
</feature>
<feature type="compositionally biased region" description="Basic residues" evidence="5">
    <location>
        <begin position="65"/>
        <end position="87"/>
    </location>
</feature>
<dbReference type="GO" id="GO:0045815">
    <property type="term" value="P:transcription initiation-coupled chromatin remodeling"/>
    <property type="evidence" value="ECO:0007669"/>
    <property type="project" value="TreeGrafter"/>
</dbReference>
<organism evidence="7 8">
    <name type="scientific">Astrephomene gubernaculifera</name>
    <dbReference type="NCBI Taxonomy" id="47775"/>
    <lineage>
        <taxon>Eukaryota</taxon>
        <taxon>Viridiplantae</taxon>
        <taxon>Chlorophyta</taxon>
        <taxon>core chlorophytes</taxon>
        <taxon>Chlorophyceae</taxon>
        <taxon>CS clade</taxon>
        <taxon>Chlamydomonadales</taxon>
        <taxon>Astrephomenaceae</taxon>
        <taxon>Astrephomene</taxon>
    </lineage>
</organism>
<comment type="caution">
    <text evidence="7">The sequence shown here is derived from an EMBL/GenBank/DDBJ whole genome shotgun (WGS) entry which is preliminary data.</text>
</comment>
<dbReference type="GO" id="GO:0003682">
    <property type="term" value="F:chromatin binding"/>
    <property type="evidence" value="ECO:0007669"/>
    <property type="project" value="TreeGrafter"/>
</dbReference>
<feature type="compositionally biased region" description="Acidic residues" evidence="5">
    <location>
        <begin position="206"/>
        <end position="221"/>
    </location>
</feature>
<dbReference type="PROSITE" id="PS00674">
    <property type="entry name" value="AAA"/>
    <property type="match status" value="1"/>
</dbReference>
<evidence type="ECO:0000256" key="3">
    <source>
        <dbReference type="ARBA" id="ARBA00022840"/>
    </source>
</evidence>
<keyword evidence="3" id="KW-0067">ATP-binding</keyword>
<feature type="domain" description="AAA+ ATPase" evidence="6">
    <location>
        <begin position="577"/>
        <end position="719"/>
    </location>
</feature>
<name>A0AAD3DDA2_9CHLO</name>
<comment type="similarity">
    <text evidence="1">Belongs to the AAA ATPase family.</text>
</comment>
<gene>
    <name evidence="7" type="ORF">Agub_g96</name>
</gene>
<dbReference type="GO" id="GO:0006337">
    <property type="term" value="P:nucleosome disassembly"/>
    <property type="evidence" value="ECO:0007669"/>
    <property type="project" value="TreeGrafter"/>
</dbReference>
<evidence type="ECO:0000256" key="5">
    <source>
        <dbReference type="SAM" id="MobiDB-lite"/>
    </source>
</evidence>
<evidence type="ECO:0000256" key="2">
    <source>
        <dbReference type="ARBA" id="ARBA00022741"/>
    </source>
</evidence>
<feature type="compositionally biased region" description="Polar residues" evidence="5">
    <location>
        <begin position="14"/>
        <end position="24"/>
    </location>
</feature>
<dbReference type="Proteomes" id="UP001054857">
    <property type="component" value="Unassembled WGS sequence"/>
</dbReference>
<dbReference type="InterPro" id="IPR003960">
    <property type="entry name" value="ATPase_AAA_CS"/>
</dbReference>
<feature type="compositionally biased region" description="Basic and acidic residues" evidence="5">
    <location>
        <begin position="342"/>
        <end position="353"/>
    </location>
</feature>
<dbReference type="PANTHER" id="PTHR23069:SF0">
    <property type="entry name" value="TAT-BINDING HOMOLOG 7"/>
    <property type="match status" value="1"/>
</dbReference>
<reference evidence="7 8" key="1">
    <citation type="journal article" date="2021" name="Sci. Rep.">
        <title>Genome sequencing of the multicellular alga Astrephomene provides insights into convergent evolution of germ-soma differentiation.</title>
        <authorList>
            <person name="Yamashita S."/>
            <person name="Yamamoto K."/>
            <person name="Matsuzaki R."/>
            <person name="Suzuki S."/>
            <person name="Yamaguchi H."/>
            <person name="Hirooka S."/>
            <person name="Minakuchi Y."/>
            <person name="Miyagishima S."/>
            <person name="Kawachi M."/>
            <person name="Toyoda A."/>
            <person name="Nozaki H."/>
        </authorList>
    </citation>
    <scope>NUCLEOTIDE SEQUENCE [LARGE SCALE GENOMIC DNA]</scope>
    <source>
        <strain evidence="7 8">NIES-4017</strain>
    </source>
</reference>
<feature type="compositionally biased region" description="Low complexity" evidence="5">
    <location>
        <begin position="129"/>
        <end position="174"/>
    </location>
</feature>
<keyword evidence="4" id="KW-0103">Bromodomain</keyword>
<protein>
    <recommendedName>
        <fullName evidence="6">AAA+ ATPase domain-containing protein</fullName>
    </recommendedName>
</protein>
<proteinExistence type="inferred from homology"/>
<dbReference type="InterPro" id="IPR003959">
    <property type="entry name" value="ATPase_AAA_core"/>
</dbReference>
<evidence type="ECO:0000313" key="7">
    <source>
        <dbReference type="EMBL" id="GFR39630.1"/>
    </source>
</evidence>
<keyword evidence="8" id="KW-1185">Reference proteome</keyword>
<feature type="compositionally biased region" description="Low complexity" evidence="5">
    <location>
        <begin position="187"/>
        <end position="196"/>
    </location>
</feature>
<dbReference type="GO" id="GO:0005634">
    <property type="term" value="C:nucleus"/>
    <property type="evidence" value="ECO:0007669"/>
    <property type="project" value="TreeGrafter"/>
</dbReference>
<dbReference type="AlphaFoldDB" id="A0AAD3DDA2"/>
<sequence>MVTTRGHNSGGGRSQSPRVASQRPSRLAAATFARRVTDVDEMDDDTNDDFIESDDTDDDDDYGRKPRKSRQHAKLPSKRGVSKPLHKKSMEMAGVRRSSRLSAPAALVPALGSERAAGGAGSMEEDAMGEANGAVEAEAAGAGAADRGNASSSSSGDTSSSSGSSSSDSGSDSSASEDDEGGGAGAGKAVRGGNVADAGGRGEGGGQEEEGDEEEEGEDDGGVWKGRYHLRGQQVNQLRAHPAKRPRYSEDDRDRRHGAHHEDEEEEEDEEEDDGEEGDAEEEEDGGGKSRRLRSHGKGRGSAGGGSKKGGRGRKGKEPAGAPYTLRDRSRLVPITVQEQQRQQEELKKEMLARKRNRERSRSHGGGGGGKHGNGGGGAAGGGGGGHRRHGGGGWRDGMSDDEVADIEGTGGGNSWRNVHQAMGQMAPWLQAPPNTPIPGQPGHHATAHGGAQQVVPNSAVHLPAAGGGGGGGNLGAGGYAAHPPGPGGDGAGGGGAGELPLAPWEQALLADAAALAAGGGGAKEKAGNAEINPVAVDPSVGFDQVGGLDAYIDALKEMVFLPLVYPELFTRFNVQPPRGVLFYGPPGTGKTLVARALASHASRYGGRKVSFYMRKGADVLSKWVGEAERQLRLLFEEAQRNAPAIIFFDEIDGLAPVRSSRQDQIHNSIVSTLLALMDGLDSRGQVVVIGATNRPDALDGALRRPGRFDRELLFPLPGLQARRSILQIHTRKWSEPPSPPLLDELAGLCVGYCGADLKAVCAEAALHAVRRRYPQIYASEDKLLVEPSAVTVERQDFLAAIAAITPASNRSAAAHARPLPGGAAGPCLAPRLAALLGHLQRNFP</sequence>
<keyword evidence="2" id="KW-0547">Nucleotide-binding</keyword>
<dbReference type="InterPro" id="IPR045199">
    <property type="entry name" value="ATAD2-like"/>
</dbReference>
<dbReference type="FunFam" id="3.40.50.300:FF:000061">
    <property type="entry name" value="ATPase family, AAA domain-containing 2"/>
    <property type="match status" value="1"/>
</dbReference>
<evidence type="ECO:0000256" key="1">
    <source>
        <dbReference type="ARBA" id="ARBA00006914"/>
    </source>
</evidence>
<feature type="compositionally biased region" description="Gly residues" evidence="5">
    <location>
        <begin position="364"/>
        <end position="385"/>
    </location>
</feature>
<dbReference type="Pfam" id="PF17862">
    <property type="entry name" value="AAA_lid_3"/>
    <property type="match status" value="1"/>
</dbReference>
<feature type="compositionally biased region" description="Basic residues" evidence="5">
    <location>
        <begin position="354"/>
        <end position="363"/>
    </location>
</feature>
<dbReference type="InterPro" id="IPR027417">
    <property type="entry name" value="P-loop_NTPase"/>
</dbReference>
<dbReference type="GO" id="GO:0005524">
    <property type="term" value="F:ATP binding"/>
    <property type="evidence" value="ECO:0007669"/>
    <property type="project" value="UniProtKB-KW"/>
</dbReference>
<dbReference type="Pfam" id="PF00004">
    <property type="entry name" value="AAA"/>
    <property type="match status" value="1"/>
</dbReference>
<dbReference type="GO" id="GO:0006334">
    <property type="term" value="P:nucleosome assembly"/>
    <property type="evidence" value="ECO:0007669"/>
    <property type="project" value="TreeGrafter"/>
</dbReference>
<dbReference type="SMART" id="SM00382">
    <property type="entry name" value="AAA"/>
    <property type="match status" value="1"/>
</dbReference>
<accession>A0AAD3DDA2</accession>
<feature type="compositionally biased region" description="Acidic residues" evidence="5">
    <location>
        <begin position="39"/>
        <end position="61"/>
    </location>
</feature>
<feature type="compositionally biased region" description="Basic residues" evidence="5">
    <location>
        <begin position="289"/>
        <end position="299"/>
    </location>
</feature>
<feature type="compositionally biased region" description="Gly residues" evidence="5">
    <location>
        <begin position="488"/>
        <end position="498"/>
    </location>
</feature>
<feature type="region of interest" description="Disordered" evidence="5">
    <location>
        <begin position="478"/>
        <end position="500"/>
    </location>
</feature>
<dbReference type="InterPro" id="IPR003593">
    <property type="entry name" value="AAA+_ATPase"/>
</dbReference>
<dbReference type="InterPro" id="IPR041569">
    <property type="entry name" value="AAA_lid_3"/>
</dbReference>
<dbReference type="FunFam" id="1.10.8.60:FF:000016">
    <property type="entry name" value="ATPase family AAA domain-containing protein 2B"/>
    <property type="match status" value="1"/>
</dbReference>
<dbReference type="Gene3D" id="1.10.8.60">
    <property type="match status" value="1"/>
</dbReference>
<feature type="compositionally biased region" description="Acidic residues" evidence="5">
    <location>
        <begin position="263"/>
        <end position="285"/>
    </location>
</feature>
<dbReference type="Gene3D" id="3.40.50.300">
    <property type="entry name" value="P-loop containing nucleotide triphosphate hydrolases"/>
    <property type="match status" value="1"/>
</dbReference>
<evidence type="ECO:0000313" key="8">
    <source>
        <dbReference type="Proteomes" id="UP001054857"/>
    </source>
</evidence>
<dbReference type="PANTHER" id="PTHR23069">
    <property type="entry name" value="AAA DOMAIN-CONTAINING"/>
    <property type="match status" value="1"/>
</dbReference>
<feature type="region of interest" description="Disordered" evidence="5">
    <location>
        <begin position="1"/>
        <end position="102"/>
    </location>
</feature>
<evidence type="ECO:0000259" key="6">
    <source>
        <dbReference type="SMART" id="SM00382"/>
    </source>
</evidence>
<feature type="region of interest" description="Disordered" evidence="5">
    <location>
        <begin position="114"/>
        <end position="418"/>
    </location>
</feature>
<dbReference type="GO" id="GO:0042393">
    <property type="term" value="F:histone binding"/>
    <property type="evidence" value="ECO:0007669"/>
    <property type="project" value="TreeGrafter"/>
</dbReference>
<evidence type="ECO:0000256" key="4">
    <source>
        <dbReference type="ARBA" id="ARBA00023117"/>
    </source>
</evidence>
<dbReference type="SUPFAM" id="SSF52540">
    <property type="entry name" value="P-loop containing nucleoside triphosphate hydrolases"/>
    <property type="match status" value="1"/>
</dbReference>
<dbReference type="GO" id="GO:0016887">
    <property type="term" value="F:ATP hydrolysis activity"/>
    <property type="evidence" value="ECO:0007669"/>
    <property type="project" value="InterPro"/>
</dbReference>
<dbReference type="EMBL" id="BMAR01000001">
    <property type="protein sequence ID" value="GFR39630.1"/>
    <property type="molecule type" value="Genomic_DNA"/>
</dbReference>
<feature type="region of interest" description="Disordered" evidence="5">
    <location>
        <begin position="431"/>
        <end position="451"/>
    </location>
</feature>